<comment type="similarity">
    <text evidence="2 6">Belongs to the 2-oxoacid dehydrogenase family.</text>
</comment>
<dbReference type="Gene3D" id="3.30.559.10">
    <property type="entry name" value="Chloramphenicol acetyltransferase-like domain"/>
    <property type="match status" value="1"/>
</dbReference>
<dbReference type="GO" id="GO:0016407">
    <property type="term" value="F:acetyltransferase activity"/>
    <property type="evidence" value="ECO:0007669"/>
    <property type="project" value="TreeGrafter"/>
</dbReference>
<name>A0A3E0VWF7_9MICO</name>
<proteinExistence type="inferred from homology"/>
<dbReference type="Pfam" id="PF00198">
    <property type="entry name" value="2-oxoacid_dh"/>
    <property type="match status" value="1"/>
</dbReference>
<dbReference type="InterPro" id="IPR011053">
    <property type="entry name" value="Single_hybrid_motif"/>
</dbReference>
<evidence type="ECO:0000256" key="5">
    <source>
        <dbReference type="ARBA" id="ARBA00023315"/>
    </source>
</evidence>
<evidence type="ECO:0000256" key="1">
    <source>
        <dbReference type="ARBA" id="ARBA00001938"/>
    </source>
</evidence>
<accession>A0A3E0VWF7</accession>
<dbReference type="GO" id="GO:0031405">
    <property type="term" value="F:lipoic acid binding"/>
    <property type="evidence" value="ECO:0007669"/>
    <property type="project" value="TreeGrafter"/>
</dbReference>
<dbReference type="InterPro" id="IPR023213">
    <property type="entry name" value="CAT-like_dom_sf"/>
</dbReference>
<evidence type="ECO:0000256" key="4">
    <source>
        <dbReference type="ARBA" id="ARBA00022823"/>
    </source>
</evidence>
<dbReference type="PANTHER" id="PTHR43178:SF5">
    <property type="entry name" value="LIPOAMIDE ACYLTRANSFERASE COMPONENT OF BRANCHED-CHAIN ALPHA-KETO ACID DEHYDROGENASE COMPLEX, MITOCHONDRIAL"/>
    <property type="match status" value="1"/>
</dbReference>
<dbReference type="InterPro" id="IPR003016">
    <property type="entry name" value="2-oxoA_DH_lipoyl-BS"/>
</dbReference>
<gene>
    <name evidence="8" type="ORF">B7R22_13505</name>
</gene>
<evidence type="ECO:0000259" key="7">
    <source>
        <dbReference type="PROSITE" id="PS50968"/>
    </source>
</evidence>
<comment type="cofactor">
    <cofactor evidence="1 6">
        <name>(R)-lipoate</name>
        <dbReference type="ChEBI" id="CHEBI:83088"/>
    </cofactor>
</comment>
<evidence type="ECO:0000256" key="2">
    <source>
        <dbReference type="ARBA" id="ARBA00007317"/>
    </source>
</evidence>
<dbReference type="InterPro" id="IPR050743">
    <property type="entry name" value="2-oxoacid_DH_E2_comp"/>
</dbReference>
<dbReference type="InterPro" id="IPR001078">
    <property type="entry name" value="2-oxoacid_DH_actylTfrase"/>
</dbReference>
<dbReference type="OrthoDB" id="9805770at2"/>
<dbReference type="GO" id="GO:0005737">
    <property type="term" value="C:cytoplasm"/>
    <property type="evidence" value="ECO:0007669"/>
    <property type="project" value="TreeGrafter"/>
</dbReference>
<dbReference type="FunFam" id="3.30.559.10:FF:000007">
    <property type="entry name" value="Dihydrolipoamide acetyltransferase component of pyruvate dehydrogenase complex"/>
    <property type="match status" value="1"/>
</dbReference>
<dbReference type="PANTHER" id="PTHR43178">
    <property type="entry name" value="DIHYDROLIPOAMIDE ACETYLTRANSFERASE COMPONENT OF PYRUVATE DEHYDROGENASE COMPLEX"/>
    <property type="match status" value="1"/>
</dbReference>
<protein>
    <recommendedName>
        <fullName evidence="6">Dihydrolipoamide acetyltransferase component of pyruvate dehydrogenase complex</fullName>
        <ecNumber evidence="6">2.3.1.-</ecNumber>
    </recommendedName>
</protein>
<comment type="caution">
    <text evidence="8">The sequence shown here is derived from an EMBL/GenBank/DDBJ whole genome shotgun (WGS) entry which is preliminary data.</text>
</comment>
<dbReference type="CDD" id="cd06849">
    <property type="entry name" value="lipoyl_domain"/>
    <property type="match status" value="1"/>
</dbReference>
<dbReference type="AlphaFoldDB" id="A0A3E0VWF7"/>
<evidence type="ECO:0000256" key="3">
    <source>
        <dbReference type="ARBA" id="ARBA00022679"/>
    </source>
</evidence>
<sequence>MMTTFTLPDVGEGLTEAEIVLWRVAPGDVVNVNDPLVEIETAKSIVEIPSPYAGTVETLHGETGATLAVNSPLVTIRTVGEVPVAGGTGVAEVTEAAGVADAVVAPAPADPEPRPLVLVGSGPSVAASRRFHLPMRDSAVAGVTGVVAAETRVPIRGMRKATAAAVTASAFTAPHVTEWLTVDVTSTLNVVAALRADRGWQGVRVTPLLLVARALVVASQRFPGINASWDEATQEIVTKHYVNLGIAAATPRGLLVPNIKDAGRLGLRDLAESLADLVATARAGTTAPAALAHGTITITNIGALGVDAGTPILNPGEAAILAFGRIRPMPWVVGDEVVVRQVAQFALSFDHRLVDGELGSNVLAEVGSILTDPWRAAL</sequence>
<feature type="domain" description="Lipoyl-binding" evidence="7">
    <location>
        <begin position="2"/>
        <end position="77"/>
    </location>
</feature>
<dbReference type="Proteomes" id="UP000256541">
    <property type="component" value="Unassembled WGS sequence"/>
</dbReference>
<evidence type="ECO:0000313" key="9">
    <source>
        <dbReference type="Proteomes" id="UP000256541"/>
    </source>
</evidence>
<evidence type="ECO:0000256" key="6">
    <source>
        <dbReference type="RuleBase" id="RU003423"/>
    </source>
</evidence>
<reference evidence="8 9" key="1">
    <citation type="submission" date="2017-04" db="EMBL/GenBank/DDBJ databases">
        <title>Comparative genome analysis of Subtercola boreus.</title>
        <authorList>
            <person name="Cho Y.-J."/>
            <person name="Cho A."/>
            <person name="Kim O.-S."/>
            <person name="Lee J.-I."/>
        </authorList>
    </citation>
    <scope>NUCLEOTIDE SEQUENCE [LARGE SCALE GENOMIC DNA]</scope>
    <source>
        <strain evidence="8 9">P27479</strain>
    </source>
</reference>
<dbReference type="SUPFAM" id="SSF51230">
    <property type="entry name" value="Single hybrid motif"/>
    <property type="match status" value="1"/>
</dbReference>
<dbReference type="SUPFAM" id="SSF52777">
    <property type="entry name" value="CoA-dependent acyltransferases"/>
    <property type="match status" value="1"/>
</dbReference>
<dbReference type="EMBL" id="NBXB01000034">
    <property type="protein sequence ID" value="RFA13663.1"/>
    <property type="molecule type" value="Genomic_DNA"/>
</dbReference>
<evidence type="ECO:0000313" key="8">
    <source>
        <dbReference type="EMBL" id="RFA13663.1"/>
    </source>
</evidence>
<organism evidence="8 9">
    <name type="scientific">Subtercola boreus</name>
    <dbReference type="NCBI Taxonomy" id="120213"/>
    <lineage>
        <taxon>Bacteria</taxon>
        <taxon>Bacillati</taxon>
        <taxon>Actinomycetota</taxon>
        <taxon>Actinomycetes</taxon>
        <taxon>Micrococcales</taxon>
        <taxon>Microbacteriaceae</taxon>
        <taxon>Subtercola</taxon>
    </lineage>
</organism>
<dbReference type="InterPro" id="IPR000089">
    <property type="entry name" value="Biotin_lipoyl"/>
</dbReference>
<keyword evidence="5 6" id="KW-0012">Acyltransferase</keyword>
<keyword evidence="3 6" id="KW-0808">Transferase</keyword>
<dbReference type="EC" id="2.3.1.-" evidence="6"/>
<dbReference type="Gene3D" id="2.40.50.100">
    <property type="match status" value="1"/>
</dbReference>
<dbReference type="PROSITE" id="PS50968">
    <property type="entry name" value="BIOTINYL_LIPOYL"/>
    <property type="match status" value="1"/>
</dbReference>
<dbReference type="Pfam" id="PF00364">
    <property type="entry name" value="Biotin_lipoyl"/>
    <property type="match status" value="1"/>
</dbReference>
<dbReference type="PROSITE" id="PS00189">
    <property type="entry name" value="LIPOYL"/>
    <property type="match status" value="1"/>
</dbReference>
<keyword evidence="4 6" id="KW-0450">Lipoyl</keyword>